<feature type="compositionally biased region" description="Basic and acidic residues" evidence="3">
    <location>
        <begin position="35"/>
        <end position="49"/>
    </location>
</feature>
<dbReference type="AlphaFoldDB" id="A0AAN8KH20"/>
<dbReference type="Pfam" id="PF14484">
    <property type="entry name" value="FISNA"/>
    <property type="match status" value="1"/>
</dbReference>
<feature type="region of interest" description="Disordered" evidence="3">
    <location>
        <begin position="1"/>
        <end position="60"/>
    </location>
</feature>
<feature type="non-terminal residue" evidence="5">
    <location>
        <position position="588"/>
    </location>
</feature>
<dbReference type="PANTHER" id="PTHR24106">
    <property type="entry name" value="NACHT, LRR AND CARD DOMAINS-CONTAINING"/>
    <property type="match status" value="1"/>
</dbReference>
<protein>
    <recommendedName>
        <fullName evidence="4">NACHT domain-containing protein</fullName>
    </recommendedName>
</protein>
<dbReference type="SUPFAM" id="SSF47986">
    <property type="entry name" value="DEATH domain"/>
    <property type="match status" value="1"/>
</dbReference>
<feature type="domain" description="NACHT" evidence="4">
    <location>
        <begin position="317"/>
        <end position="451"/>
    </location>
</feature>
<dbReference type="SUPFAM" id="SSF52540">
    <property type="entry name" value="P-loop containing nucleoside triphosphate hydrolases"/>
    <property type="match status" value="1"/>
</dbReference>
<dbReference type="PROSITE" id="PS50837">
    <property type="entry name" value="NACHT"/>
    <property type="match status" value="1"/>
</dbReference>
<reference evidence="5 6" key="1">
    <citation type="submission" date="2021-04" db="EMBL/GenBank/DDBJ databases">
        <authorList>
            <person name="De Guttry C."/>
            <person name="Zahm M."/>
            <person name="Klopp C."/>
            <person name="Cabau C."/>
            <person name="Louis A."/>
            <person name="Berthelot C."/>
            <person name="Parey E."/>
            <person name="Roest Crollius H."/>
            <person name="Montfort J."/>
            <person name="Robinson-Rechavi M."/>
            <person name="Bucao C."/>
            <person name="Bouchez O."/>
            <person name="Gislard M."/>
            <person name="Lluch J."/>
            <person name="Milhes M."/>
            <person name="Lampietro C."/>
            <person name="Lopez Roques C."/>
            <person name="Donnadieu C."/>
            <person name="Braasch I."/>
            <person name="Desvignes T."/>
            <person name="Postlethwait J."/>
            <person name="Bobe J."/>
            <person name="Wedekind C."/>
            <person name="Guiguen Y."/>
        </authorList>
    </citation>
    <scope>NUCLEOTIDE SEQUENCE [LARGE SCALE GENOMIC DNA]</scope>
    <source>
        <strain evidence="5">Cs_M1</strain>
        <tissue evidence="5">Blood</tissue>
    </source>
</reference>
<dbReference type="SMART" id="SM01288">
    <property type="entry name" value="FISNA"/>
    <property type="match status" value="1"/>
</dbReference>
<comment type="caution">
    <text evidence="5">The sequence shown here is derived from an EMBL/GenBank/DDBJ whole genome shotgun (WGS) entry which is preliminary data.</text>
</comment>
<dbReference type="InterPro" id="IPR051261">
    <property type="entry name" value="NLR"/>
</dbReference>
<feature type="region of interest" description="Disordered" evidence="3">
    <location>
        <begin position="78"/>
        <end position="138"/>
    </location>
</feature>
<evidence type="ECO:0000259" key="4">
    <source>
        <dbReference type="PROSITE" id="PS50837"/>
    </source>
</evidence>
<dbReference type="EMBL" id="JAGTTL010000040">
    <property type="protein sequence ID" value="KAK6291267.1"/>
    <property type="molecule type" value="Genomic_DNA"/>
</dbReference>
<feature type="compositionally biased region" description="Polar residues" evidence="3">
    <location>
        <begin position="98"/>
        <end position="107"/>
    </location>
</feature>
<evidence type="ECO:0000313" key="6">
    <source>
        <dbReference type="Proteomes" id="UP001356427"/>
    </source>
</evidence>
<dbReference type="FunFam" id="3.40.50.300:FF:001524">
    <property type="entry name" value="Si:dkey-126g1.7"/>
    <property type="match status" value="1"/>
</dbReference>
<organism evidence="5 6">
    <name type="scientific">Coregonus suidteri</name>
    <dbReference type="NCBI Taxonomy" id="861788"/>
    <lineage>
        <taxon>Eukaryota</taxon>
        <taxon>Metazoa</taxon>
        <taxon>Chordata</taxon>
        <taxon>Craniata</taxon>
        <taxon>Vertebrata</taxon>
        <taxon>Euteleostomi</taxon>
        <taxon>Actinopterygii</taxon>
        <taxon>Neopterygii</taxon>
        <taxon>Teleostei</taxon>
        <taxon>Protacanthopterygii</taxon>
        <taxon>Salmoniformes</taxon>
        <taxon>Salmonidae</taxon>
        <taxon>Coregoninae</taxon>
        <taxon>Coregonus</taxon>
    </lineage>
</organism>
<accession>A0AAN8KH20</accession>
<sequence>MSLSGEGEEGGPASKMSLSGEREAGVPASKMSLFGEHDTKTKSPIKQERPASPVPSCVSMKSDWSMDIPIMFREGDFSSEQSPIKQERPASPVPSCVSMKTDTSMGQPINFREGEFSSEQRNQQERSESEILSGQSSQSHQTDLASIFSLLEENIMTFVKNELKRFKRILSPELPEGFESQKQDKEVVDVEDEKQESSAREGALKITLHVLRKMNQKELADTLEKNELAVICQRELKSNLKKKFQCVFEGIAKQGNPTLLNKIYTELYITEGGTGEVNNEHELRQIETTTRKQARPETAIKCNDIFKPLTGQDKLIRTVLTKGVAGIGKTVSVQKFILDWAEGKANQDVQFVFSFPFRELNLMKGEKHTLIELLNHFSIETRESRISNYHKYKVLFIFDGLDECRLPLDFQKNKICSDVKESTSVDVLLTNLIKGNLLPSALLWMTTRPAAANQIPSGCVDQVTEVRGFNDPQKEEYFRKRFSDEDLASRIISHIKTSRSLHIMCHIPVFCWISATVLEHMLKHKREEMPKTLTEMYSHLVEFHTKQKNEKYLGKEETGPHWNKESVLSLGKLAFQQLVKGNLIFYEE</sequence>
<evidence type="ECO:0000256" key="2">
    <source>
        <dbReference type="ARBA" id="ARBA00022737"/>
    </source>
</evidence>
<evidence type="ECO:0000256" key="1">
    <source>
        <dbReference type="ARBA" id="ARBA00022614"/>
    </source>
</evidence>
<evidence type="ECO:0000256" key="3">
    <source>
        <dbReference type="SAM" id="MobiDB-lite"/>
    </source>
</evidence>
<dbReference type="Gene3D" id="3.40.50.300">
    <property type="entry name" value="P-loop containing nucleotide triphosphate hydrolases"/>
    <property type="match status" value="1"/>
</dbReference>
<dbReference type="Proteomes" id="UP001356427">
    <property type="component" value="Unassembled WGS sequence"/>
</dbReference>
<dbReference type="Gene3D" id="1.10.533.10">
    <property type="entry name" value="Death Domain, Fas"/>
    <property type="match status" value="1"/>
</dbReference>
<evidence type="ECO:0000313" key="5">
    <source>
        <dbReference type="EMBL" id="KAK6291267.1"/>
    </source>
</evidence>
<dbReference type="InterPro" id="IPR029495">
    <property type="entry name" value="NACHT-assoc"/>
</dbReference>
<dbReference type="InterPro" id="IPR027417">
    <property type="entry name" value="P-loop_NTPase"/>
</dbReference>
<dbReference type="InterPro" id="IPR007111">
    <property type="entry name" value="NACHT_NTPase"/>
</dbReference>
<keyword evidence="1" id="KW-0433">Leucine-rich repeat</keyword>
<dbReference type="Pfam" id="PF05729">
    <property type="entry name" value="NACHT"/>
    <property type="match status" value="1"/>
</dbReference>
<keyword evidence="2" id="KW-0677">Repeat</keyword>
<dbReference type="InterPro" id="IPR011029">
    <property type="entry name" value="DEATH-like_dom_sf"/>
</dbReference>
<proteinExistence type="predicted"/>
<name>A0AAN8KH20_9TELE</name>
<keyword evidence="6" id="KW-1185">Reference proteome</keyword>
<gene>
    <name evidence="5" type="ORF">J4Q44_G00380330</name>
</gene>